<dbReference type="SUPFAM" id="SSF57667">
    <property type="entry name" value="beta-beta-alpha zinc fingers"/>
    <property type="match status" value="1"/>
</dbReference>
<dbReference type="GO" id="GO:0008270">
    <property type="term" value="F:zinc ion binding"/>
    <property type="evidence" value="ECO:0007669"/>
    <property type="project" value="UniProtKB-KW"/>
</dbReference>
<dbReference type="Proteomes" id="UP000027222">
    <property type="component" value="Unassembled WGS sequence"/>
</dbReference>
<evidence type="ECO:0000313" key="4">
    <source>
        <dbReference type="EMBL" id="KDR85800.1"/>
    </source>
</evidence>
<name>A0A067TRE1_GALM3</name>
<dbReference type="PROSITE" id="PS00028">
    <property type="entry name" value="ZINC_FINGER_C2H2_1"/>
    <property type="match status" value="1"/>
</dbReference>
<keyword evidence="1" id="KW-0862">Zinc</keyword>
<dbReference type="SMART" id="SM00355">
    <property type="entry name" value="ZnF_C2H2"/>
    <property type="match status" value="2"/>
</dbReference>
<dbReference type="STRING" id="685588.A0A067TRE1"/>
<dbReference type="InterPro" id="IPR013087">
    <property type="entry name" value="Znf_C2H2_type"/>
</dbReference>
<feature type="domain" description="C2H2-type" evidence="3">
    <location>
        <begin position="65"/>
        <end position="93"/>
    </location>
</feature>
<evidence type="ECO:0000256" key="1">
    <source>
        <dbReference type="PROSITE-ProRule" id="PRU00042"/>
    </source>
</evidence>
<protein>
    <recommendedName>
        <fullName evidence="3">C2H2-type domain-containing protein</fullName>
    </recommendedName>
</protein>
<feature type="compositionally biased region" description="Basic and acidic residues" evidence="2">
    <location>
        <begin position="368"/>
        <end position="381"/>
    </location>
</feature>
<evidence type="ECO:0000313" key="5">
    <source>
        <dbReference type="Proteomes" id="UP000027222"/>
    </source>
</evidence>
<dbReference type="HOGENOM" id="CLU_045855_0_0_1"/>
<dbReference type="OrthoDB" id="8922241at2759"/>
<feature type="region of interest" description="Disordered" evidence="2">
    <location>
        <begin position="274"/>
        <end position="337"/>
    </location>
</feature>
<feature type="domain" description="C2H2-type" evidence="3">
    <location>
        <begin position="97"/>
        <end position="122"/>
    </location>
</feature>
<dbReference type="PROSITE" id="PS50157">
    <property type="entry name" value="ZINC_FINGER_C2H2_2"/>
    <property type="match status" value="2"/>
</dbReference>
<reference evidence="5" key="1">
    <citation type="journal article" date="2014" name="Proc. Natl. Acad. Sci. U.S.A.">
        <title>Extensive sampling of basidiomycete genomes demonstrates inadequacy of the white-rot/brown-rot paradigm for wood decay fungi.</title>
        <authorList>
            <person name="Riley R."/>
            <person name="Salamov A.A."/>
            <person name="Brown D.W."/>
            <person name="Nagy L.G."/>
            <person name="Floudas D."/>
            <person name="Held B.W."/>
            <person name="Levasseur A."/>
            <person name="Lombard V."/>
            <person name="Morin E."/>
            <person name="Otillar R."/>
            <person name="Lindquist E.A."/>
            <person name="Sun H."/>
            <person name="LaButti K.M."/>
            <person name="Schmutz J."/>
            <person name="Jabbour D."/>
            <person name="Luo H."/>
            <person name="Baker S.E."/>
            <person name="Pisabarro A.G."/>
            <person name="Walton J.D."/>
            <person name="Blanchette R.A."/>
            <person name="Henrissat B."/>
            <person name="Martin F."/>
            <person name="Cullen D."/>
            <person name="Hibbett D.S."/>
            <person name="Grigoriev I.V."/>
        </authorList>
    </citation>
    <scope>NUCLEOTIDE SEQUENCE [LARGE SCALE GENOMIC DNA]</scope>
    <source>
        <strain evidence="5">CBS 339.88</strain>
    </source>
</reference>
<dbReference type="Pfam" id="PF00096">
    <property type="entry name" value="zf-C2H2"/>
    <property type="match status" value="2"/>
</dbReference>
<keyword evidence="5" id="KW-1185">Reference proteome</keyword>
<feature type="compositionally biased region" description="Basic and acidic residues" evidence="2">
    <location>
        <begin position="392"/>
        <end position="404"/>
    </location>
</feature>
<feature type="compositionally biased region" description="Polar residues" evidence="2">
    <location>
        <begin position="23"/>
        <end position="36"/>
    </location>
</feature>
<evidence type="ECO:0000259" key="3">
    <source>
        <dbReference type="PROSITE" id="PS50157"/>
    </source>
</evidence>
<dbReference type="AlphaFoldDB" id="A0A067TRE1"/>
<accession>A0A067TRE1</accession>
<feature type="region of interest" description="Disordered" evidence="2">
    <location>
        <begin position="23"/>
        <end position="58"/>
    </location>
</feature>
<dbReference type="EMBL" id="KL142367">
    <property type="protein sequence ID" value="KDR85800.1"/>
    <property type="molecule type" value="Genomic_DNA"/>
</dbReference>
<dbReference type="InterPro" id="IPR036236">
    <property type="entry name" value="Znf_C2H2_sf"/>
</dbReference>
<gene>
    <name evidence="4" type="ORF">GALMADRAFT_218883</name>
</gene>
<proteinExistence type="predicted"/>
<feature type="compositionally biased region" description="Polar residues" evidence="2">
    <location>
        <begin position="158"/>
        <end position="178"/>
    </location>
</feature>
<organism evidence="4 5">
    <name type="scientific">Galerina marginata (strain CBS 339.88)</name>
    <dbReference type="NCBI Taxonomy" id="685588"/>
    <lineage>
        <taxon>Eukaryota</taxon>
        <taxon>Fungi</taxon>
        <taxon>Dikarya</taxon>
        <taxon>Basidiomycota</taxon>
        <taxon>Agaricomycotina</taxon>
        <taxon>Agaricomycetes</taxon>
        <taxon>Agaricomycetidae</taxon>
        <taxon>Agaricales</taxon>
        <taxon>Agaricineae</taxon>
        <taxon>Strophariaceae</taxon>
        <taxon>Galerina</taxon>
    </lineage>
</organism>
<feature type="compositionally biased region" description="Low complexity" evidence="2">
    <location>
        <begin position="291"/>
        <end position="327"/>
    </location>
</feature>
<feature type="region of interest" description="Disordered" evidence="2">
    <location>
        <begin position="368"/>
        <end position="413"/>
    </location>
</feature>
<keyword evidence="1" id="KW-0479">Metal-binding</keyword>
<evidence type="ECO:0000256" key="2">
    <source>
        <dbReference type="SAM" id="MobiDB-lite"/>
    </source>
</evidence>
<keyword evidence="1" id="KW-0863">Zinc-finger</keyword>
<dbReference type="Gene3D" id="3.30.160.60">
    <property type="entry name" value="Classic Zinc Finger"/>
    <property type="match status" value="2"/>
</dbReference>
<feature type="region of interest" description="Disordered" evidence="2">
    <location>
        <begin position="114"/>
        <end position="194"/>
    </location>
</feature>
<sequence length="460" mass="49846">MVATTSAAPVSVWVSVPYFLQESQSTEPQSPHTAFQSVDHGEESSSSSSTKKRSPRKKAIVTGIWPCKINGCNKQFAREADLKRHQRTTKMHSMPSFACPQCDANFTRTDALRRHQKSRHNGVVIEPVEQNKEGDEDEDGRSRSGTPSSSKGKEKDSSLSVQTHQGAPTHTGPSSYYRSHTVTITPHIPPPHTVDPITTTDLPISTSRPVPVPPWPGYPTSWQNGVLPPNMGPIGYIPIPIYYPSPHYRPHTNGYHAGHTVAYHPYSRPPMHALPPPLNDILANSATHPQASASRTASSLSANSITASQSQSSASISASSSASSSITDPGVPTLDPNLEESELTEAEVVAAVKAVLLQAETEEAAKKQRMREMAELEELQRRRSSGMQSPDRLSDFDGTDRDSSELSIGIGLDDGLNGLHGYSSLKRPEPMEHILTEDGEPMLNPAELLTQESLASPPPS</sequence>